<accession>A0A9N8WLV4</accession>
<dbReference type="EMBL" id="CAJVPK010000301">
    <property type="protein sequence ID" value="CAG8491037.1"/>
    <property type="molecule type" value="Genomic_DNA"/>
</dbReference>
<protein>
    <submittedName>
        <fullName evidence="1">11394_t:CDS:1</fullName>
    </submittedName>
</protein>
<evidence type="ECO:0000313" key="1">
    <source>
        <dbReference type="EMBL" id="CAG8491037.1"/>
    </source>
</evidence>
<dbReference type="AlphaFoldDB" id="A0A9N8WLV4"/>
<sequence length="256" mass="29536">MNPYRHQCENYNQMSYIIHSQETNVTEYKKFREKQEDLIKNQKHLVSQLLDPNISPSNNNSNNSSSSNINISSSSNINFSSSSNINISSSSNINTTMTRHTQPSNIINTISNTISSIIPNTTMMTRSSNFLDNLTNNLITNDNFTINNNLINDSNYEIEPIKEIEFFYFNRNSSSPLIQQEKEKECAIIAMKRRLECGNDLNEERTKKSIKALENVVISMKKRLKKEEISNEEIANLDEIESFINNTKMMIKDEKR</sequence>
<dbReference type="Proteomes" id="UP000789706">
    <property type="component" value="Unassembled WGS sequence"/>
</dbReference>
<organism evidence="1 2">
    <name type="scientific">Diversispora eburnea</name>
    <dbReference type="NCBI Taxonomy" id="1213867"/>
    <lineage>
        <taxon>Eukaryota</taxon>
        <taxon>Fungi</taxon>
        <taxon>Fungi incertae sedis</taxon>
        <taxon>Mucoromycota</taxon>
        <taxon>Glomeromycotina</taxon>
        <taxon>Glomeromycetes</taxon>
        <taxon>Diversisporales</taxon>
        <taxon>Diversisporaceae</taxon>
        <taxon>Diversispora</taxon>
    </lineage>
</organism>
<keyword evidence="2" id="KW-1185">Reference proteome</keyword>
<proteinExistence type="predicted"/>
<gene>
    <name evidence="1" type="ORF">DEBURN_LOCUS4176</name>
</gene>
<name>A0A9N8WLV4_9GLOM</name>
<dbReference type="OrthoDB" id="10651932at2759"/>
<comment type="caution">
    <text evidence="1">The sequence shown here is derived from an EMBL/GenBank/DDBJ whole genome shotgun (WGS) entry which is preliminary data.</text>
</comment>
<reference evidence="1" key="1">
    <citation type="submission" date="2021-06" db="EMBL/GenBank/DDBJ databases">
        <authorList>
            <person name="Kallberg Y."/>
            <person name="Tangrot J."/>
            <person name="Rosling A."/>
        </authorList>
    </citation>
    <scope>NUCLEOTIDE SEQUENCE</scope>
    <source>
        <strain evidence="1">AZ414A</strain>
    </source>
</reference>
<evidence type="ECO:0000313" key="2">
    <source>
        <dbReference type="Proteomes" id="UP000789706"/>
    </source>
</evidence>